<protein>
    <submittedName>
        <fullName evidence="2">DUF5664 domain-containing protein</fullName>
    </submittedName>
</protein>
<keyword evidence="3" id="KW-1185">Reference proteome</keyword>
<feature type="domain" description="dATP/dGTP diphosphohydrolase N-terminal" evidence="1">
    <location>
        <begin position="31"/>
        <end position="130"/>
    </location>
</feature>
<dbReference type="InterPro" id="IPR044038">
    <property type="entry name" value="dATP/dGTP_diPOhydrolase_N"/>
</dbReference>
<accession>A0AAU9E8J0</accession>
<sequence>MNIVPCGACGILGCTCWEPALKPTSTYADGNPKSAQGAKKYSLRYLPLAANIAVNQALEDGAKKYGPANWRQTGVAASVYVDAALRHIAQFFDGKQDCASDSGVHNLGHAMACMAIIIDAAAAGKLIDDRPFCETDTDNLLKR</sequence>
<name>A0AAU9E8J0_9CAUD</name>
<dbReference type="Pfam" id="PF18909">
    <property type="entry name" value="dGTP_diPhyd_N"/>
    <property type="match status" value="1"/>
</dbReference>
<proteinExistence type="predicted"/>
<evidence type="ECO:0000259" key="1">
    <source>
        <dbReference type="Pfam" id="PF18909"/>
    </source>
</evidence>
<evidence type="ECO:0000313" key="3">
    <source>
        <dbReference type="Proteomes" id="UP001304640"/>
    </source>
</evidence>
<reference evidence="2 3" key="1">
    <citation type="submission" date="2023-07" db="EMBL/GenBank/DDBJ databases">
        <title>Complete genome sequence of Pseudomonas phage Ep4.</title>
        <authorList>
            <person name="Aono M."/>
            <person name="Yagi H."/>
            <person name="Kobayashi K."/>
        </authorList>
    </citation>
    <scope>NUCLEOTIDE SEQUENCE [LARGE SCALE GENOMIC DNA]</scope>
    <source>
        <strain evidence="2 3">Ep4</strain>
    </source>
</reference>
<organism evidence="2 3">
    <name type="scientific">Pseudomonas phage Ep4</name>
    <dbReference type="NCBI Taxonomy" id="3057492"/>
    <lineage>
        <taxon>Viruses</taxon>
        <taxon>Duplodnaviria</taxon>
        <taxon>Heunggongvirae</taxon>
        <taxon>Uroviricota</taxon>
        <taxon>Caudoviricetes</taxon>
        <taxon>Autographivirales</taxon>
        <taxon>Autoscriptoviridae</taxon>
        <taxon>Corkvirinae</taxon>
        <taxon>Actinidiaevirus</taxon>
        <taxon>Actinidiaevirus Ep4</taxon>
    </lineage>
</organism>
<gene>
    <name evidence="2" type="ORF">Ep4_025</name>
</gene>
<dbReference type="Proteomes" id="UP001304640">
    <property type="component" value="Segment"/>
</dbReference>
<dbReference type="EMBL" id="LC776701">
    <property type="protein sequence ID" value="BEQ12884.1"/>
    <property type="molecule type" value="Genomic_DNA"/>
</dbReference>
<evidence type="ECO:0000313" key="2">
    <source>
        <dbReference type="EMBL" id="BEQ12884.1"/>
    </source>
</evidence>